<sequence>MPVAIMPITLFLNFSRLFQCVDEPGWRDKHIAGRLLCEGHTGDSCSFLALMILLRYIEDKSRVLTHEDCCYW</sequence>
<name>D6TI23_KTERA</name>
<dbReference type="InParanoid" id="D6TI23"/>
<evidence type="ECO:0000313" key="1">
    <source>
        <dbReference type="EMBL" id="EFH89080.1"/>
    </source>
</evidence>
<keyword evidence="2" id="KW-1185">Reference proteome</keyword>
<reference evidence="1 2" key="1">
    <citation type="journal article" date="2011" name="Stand. Genomic Sci.">
        <title>Non-contiguous finished genome sequence and contextual data of the filamentous soil bacterium Ktedonobacter racemifer type strain (SOSP1-21).</title>
        <authorList>
            <person name="Chang Y.J."/>
            <person name="Land M."/>
            <person name="Hauser L."/>
            <person name="Chertkov O."/>
            <person name="Del Rio T.G."/>
            <person name="Nolan M."/>
            <person name="Copeland A."/>
            <person name="Tice H."/>
            <person name="Cheng J.F."/>
            <person name="Lucas S."/>
            <person name="Han C."/>
            <person name="Goodwin L."/>
            <person name="Pitluck S."/>
            <person name="Ivanova N."/>
            <person name="Ovchinikova G."/>
            <person name="Pati A."/>
            <person name="Chen A."/>
            <person name="Palaniappan K."/>
            <person name="Mavromatis K."/>
            <person name="Liolios K."/>
            <person name="Brettin T."/>
            <person name="Fiebig A."/>
            <person name="Rohde M."/>
            <person name="Abt B."/>
            <person name="Goker M."/>
            <person name="Detter J.C."/>
            <person name="Woyke T."/>
            <person name="Bristow J."/>
            <person name="Eisen J.A."/>
            <person name="Markowitz V."/>
            <person name="Hugenholtz P."/>
            <person name="Kyrpides N.C."/>
            <person name="Klenk H.P."/>
            <person name="Lapidus A."/>
        </authorList>
    </citation>
    <scope>NUCLEOTIDE SEQUENCE [LARGE SCALE GENOMIC DNA]</scope>
    <source>
        <strain evidence="2">DSM 44963</strain>
    </source>
</reference>
<dbReference type="STRING" id="485913.Krac_10607"/>
<dbReference type="Proteomes" id="UP000004508">
    <property type="component" value="Unassembled WGS sequence"/>
</dbReference>
<dbReference type="EMBL" id="ADVG01000001">
    <property type="protein sequence ID" value="EFH89080.1"/>
    <property type="molecule type" value="Genomic_DNA"/>
</dbReference>
<evidence type="ECO:0000313" key="2">
    <source>
        <dbReference type="Proteomes" id="UP000004508"/>
    </source>
</evidence>
<dbReference type="AlphaFoldDB" id="D6TI23"/>
<comment type="caution">
    <text evidence="1">The sequence shown here is derived from an EMBL/GenBank/DDBJ whole genome shotgun (WGS) entry which is preliminary data.</text>
</comment>
<gene>
    <name evidence="1" type="ORF">Krac_10607</name>
</gene>
<proteinExistence type="predicted"/>
<protein>
    <submittedName>
        <fullName evidence="1">Uncharacterized protein</fullName>
    </submittedName>
</protein>
<organism evidence="1 2">
    <name type="scientific">Ktedonobacter racemifer DSM 44963</name>
    <dbReference type="NCBI Taxonomy" id="485913"/>
    <lineage>
        <taxon>Bacteria</taxon>
        <taxon>Bacillati</taxon>
        <taxon>Chloroflexota</taxon>
        <taxon>Ktedonobacteria</taxon>
        <taxon>Ktedonobacterales</taxon>
        <taxon>Ktedonobacteraceae</taxon>
        <taxon>Ktedonobacter</taxon>
    </lineage>
</organism>
<accession>D6TI23</accession>